<dbReference type="EC" id="5.4.99.12" evidence="4"/>
<organism evidence="9 10">
    <name type="scientific">Eikenella corrodens</name>
    <dbReference type="NCBI Taxonomy" id="539"/>
    <lineage>
        <taxon>Bacteria</taxon>
        <taxon>Pseudomonadati</taxon>
        <taxon>Pseudomonadota</taxon>
        <taxon>Betaproteobacteria</taxon>
        <taxon>Neisseriales</taxon>
        <taxon>Neisseriaceae</taxon>
        <taxon>Eikenella</taxon>
    </lineage>
</organism>
<evidence type="ECO:0000256" key="4">
    <source>
        <dbReference type="HAMAP-Rule" id="MF_00171"/>
    </source>
</evidence>
<protein>
    <recommendedName>
        <fullName evidence="4">tRNA pseudouridine synthase A</fullName>
        <ecNumber evidence="4">5.4.99.12</ecNumber>
    </recommendedName>
    <alternativeName>
        <fullName evidence="4">tRNA pseudouridine(38-40) synthase</fullName>
    </alternativeName>
    <alternativeName>
        <fullName evidence="4">tRNA pseudouridylate synthase I</fullName>
    </alternativeName>
    <alternativeName>
        <fullName evidence="4">tRNA-uridine isomerase I</fullName>
    </alternativeName>
</protein>
<comment type="subunit">
    <text evidence="4">Homodimer.</text>
</comment>
<dbReference type="GO" id="GO:0160147">
    <property type="term" value="F:tRNA pseudouridine(38-40) synthase activity"/>
    <property type="evidence" value="ECO:0007669"/>
    <property type="project" value="UniProtKB-EC"/>
</dbReference>
<dbReference type="InterPro" id="IPR020103">
    <property type="entry name" value="PsdUridine_synth_cat_dom_sf"/>
</dbReference>
<dbReference type="Proteomes" id="UP000078003">
    <property type="component" value="Unassembled WGS sequence"/>
</dbReference>
<dbReference type="InterPro" id="IPR001406">
    <property type="entry name" value="PsdUridine_synth_TruA"/>
</dbReference>
<dbReference type="CDD" id="cd02570">
    <property type="entry name" value="PseudoU_synth_EcTruA"/>
    <property type="match status" value="1"/>
</dbReference>
<dbReference type="FunFam" id="3.30.70.580:FF:000001">
    <property type="entry name" value="tRNA pseudouridine synthase A"/>
    <property type="match status" value="1"/>
</dbReference>
<name>A0A1A9RI20_EIKCO</name>
<dbReference type="PIRSF" id="PIRSF001430">
    <property type="entry name" value="tRNA_psdUrid_synth"/>
    <property type="match status" value="1"/>
</dbReference>
<evidence type="ECO:0000256" key="6">
    <source>
        <dbReference type="PIRSR" id="PIRSR001430-2"/>
    </source>
</evidence>
<dbReference type="PANTHER" id="PTHR11142:SF0">
    <property type="entry name" value="TRNA PSEUDOURIDINE SYNTHASE-LIKE 1"/>
    <property type="match status" value="1"/>
</dbReference>
<dbReference type="EMBL" id="LXSF01000001">
    <property type="protein sequence ID" value="OAM18158.1"/>
    <property type="molecule type" value="Genomic_DNA"/>
</dbReference>
<gene>
    <name evidence="4" type="primary">truA</name>
    <name evidence="9" type="ORF">A7P85_00255</name>
</gene>
<feature type="domain" description="Pseudouridine synthase I TruA alpha/beta" evidence="8">
    <location>
        <begin position="149"/>
        <end position="251"/>
    </location>
</feature>
<evidence type="ECO:0000256" key="5">
    <source>
        <dbReference type="PIRSR" id="PIRSR001430-1"/>
    </source>
</evidence>
<accession>A0A1A9RI20</accession>
<evidence type="ECO:0000256" key="1">
    <source>
        <dbReference type="ARBA" id="ARBA00009375"/>
    </source>
</evidence>
<dbReference type="Pfam" id="PF01416">
    <property type="entry name" value="PseudoU_synth_1"/>
    <property type="match status" value="2"/>
</dbReference>
<sequence>MNPSPIKRRALFVSYDGSRFFGWQKQADGIATVQSALEAALSELAQERISVVTAGRTDTGVHATAQVVHFDSAARRPDQAWVRGVNALLPEGVAVWRVQDVAPEFHARFDACGRRYRYLLQSAPVRSPLLVGRAGWTHYALDMAAMRQAAALLVGEHDFSSFRAAECQAKSPVKTLYRVAVCGTPELMAVDFHGNAFLHHMVRNLMGALVYVGCGKLSVDGFAGLLAARSRKLAPPTFMPDGLYLTGIDYPSQFGVATPPLPAWLFPDW</sequence>
<dbReference type="RefSeq" id="WP_064084085.1">
    <property type="nucleotide sequence ID" value="NZ_LXSF01000001.1"/>
</dbReference>
<feature type="binding site" evidence="4 6">
    <location>
        <position position="116"/>
    </location>
    <ligand>
        <name>substrate</name>
    </ligand>
</feature>
<comment type="caution">
    <text evidence="4">Lacks conserved residue(s) required for the propagation of feature annotation.</text>
</comment>
<dbReference type="NCBIfam" id="TIGR00071">
    <property type="entry name" value="hisT_truA"/>
    <property type="match status" value="1"/>
</dbReference>
<feature type="active site" description="Nucleophile" evidence="4 5">
    <location>
        <position position="58"/>
    </location>
</feature>
<comment type="function">
    <text evidence="4">Formation of pseudouridine at positions 38, 39 and 40 in the anticodon stem and loop of transfer RNAs.</text>
</comment>
<comment type="similarity">
    <text evidence="1 4 7">Belongs to the tRNA pseudouridine synthase TruA family.</text>
</comment>
<dbReference type="AlphaFoldDB" id="A0A1A9RI20"/>
<evidence type="ECO:0000256" key="3">
    <source>
        <dbReference type="ARBA" id="ARBA00023235"/>
    </source>
</evidence>
<dbReference type="InterPro" id="IPR020097">
    <property type="entry name" value="PsdUridine_synth_TruA_a/b_dom"/>
</dbReference>
<dbReference type="GO" id="GO:0003723">
    <property type="term" value="F:RNA binding"/>
    <property type="evidence" value="ECO:0007669"/>
    <property type="project" value="InterPro"/>
</dbReference>
<dbReference type="Gene3D" id="3.30.70.580">
    <property type="entry name" value="Pseudouridine synthase I, catalytic domain, N-terminal subdomain"/>
    <property type="match status" value="1"/>
</dbReference>
<dbReference type="Gene3D" id="3.30.70.660">
    <property type="entry name" value="Pseudouridine synthase I, catalytic domain, C-terminal subdomain"/>
    <property type="match status" value="1"/>
</dbReference>
<evidence type="ECO:0000313" key="10">
    <source>
        <dbReference type="Proteomes" id="UP000078003"/>
    </source>
</evidence>
<evidence type="ECO:0000256" key="2">
    <source>
        <dbReference type="ARBA" id="ARBA00022694"/>
    </source>
</evidence>
<keyword evidence="2 4" id="KW-0819">tRNA processing</keyword>
<keyword evidence="3 4" id="KW-0413">Isomerase</keyword>
<dbReference type="InterPro" id="IPR020094">
    <property type="entry name" value="TruA/RsuA/RluB/E/F_N"/>
</dbReference>
<comment type="catalytic activity">
    <reaction evidence="4 7">
        <text>uridine(38/39/40) in tRNA = pseudouridine(38/39/40) in tRNA</text>
        <dbReference type="Rhea" id="RHEA:22376"/>
        <dbReference type="Rhea" id="RHEA-COMP:10085"/>
        <dbReference type="Rhea" id="RHEA-COMP:10087"/>
        <dbReference type="ChEBI" id="CHEBI:65314"/>
        <dbReference type="ChEBI" id="CHEBI:65315"/>
        <dbReference type="EC" id="5.4.99.12"/>
    </reaction>
</comment>
<evidence type="ECO:0000256" key="7">
    <source>
        <dbReference type="RuleBase" id="RU003792"/>
    </source>
</evidence>
<proteinExistence type="inferred from homology"/>
<evidence type="ECO:0000313" key="9">
    <source>
        <dbReference type="EMBL" id="OAM18158.1"/>
    </source>
</evidence>
<reference evidence="10" key="1">
    <citation type="submission" date="2016-05" db="EMBL/GenBank/DDBJ databases">
        <title>Draft genome of Corynebacterium afermentans subsp. afermentans LCDC 88199T.</title>
        <authorList>
            <person name="Bernier A.-M."/>
            <person name="Bernard K."/>
        </authorList>
    </citation>
    <scope>NUCLEOTIDE SEQUENCE [LARGE SCALE GENOMIC DNA]</scope>
    <source>
        <strain evidence="10">NML01-0328</strain>
    </source>
</reference>
<comment type="caution">
    <text evidence="9">The sequence shown here is derived from an EMBL/GenBank/DDBJ whole genome shotgun (WGS) entry which is preliminary data.</text>
</comment>
<dbReference type="HAMAP" id="MF_00171">
    <property type="entry name" value="TruA"/>
    <property type="match status" value="1"/>
</dbReference>
<dbReference type="InterPro" id="IPR020095">
    <property type="entry name" value="PsdUridine_synth_TruA_C"/>
</dbReference>
<feature type="domain" description="Pseudouridine synthase I TruA alpha/beta" evidence="8">
    <location>
        <begin position="13"/>
        <end position="110"/>
    </location>
</feature>
<dbReference type="SUPFAM" id="SSF55120">
    <property type="entry name" value="Pseudouridine synthase"/>
    <property type="match status" value="1"/>
</dbReference>
<dbReference type="GO" id="GO:0031119">
    <property type="term" value="P:tRNA pseudouridine synthesis"/>
    <property type="evidence" value="ECO:0007669"/>
    <property type="project" value="UniProtKB-UniRule"/>
</dbReference>
<dbReference type="PANTHER" id="PTHR11142">
    <property type="entry name" value="PSEUDOURIDYLATE SYNTHASE"/>
    <property type="match status" value="1"/>
</dbReference>
<evidence type="ECO:0000259" key="8">
    <source>
        <dbReference type="Pfam" id="PF01416"/>
    </source>
</evidence>